<dbReference type="Gene3D" id="3.40.50.720">
    <property type="entry name" value="NAD(P)-binding Rossmann-like Domain"/>
    <property type="match status" value="1"/>
</dbReference>
<dbReference type="InterPro" id="IPR036291">
    <property type="entry name" value="NAD(P)-bd_dom_sf"/>
</dbReference>
<dbReference type="SUPFAM" id="SSF55347">
    <property type="entry name" value="Glyceraldehyde-3-phosphate dehydrogenase-like, C-terminal domain"/>
    <property type="match status" value="1"/>
</dbReference>
<dbReference type="InterPro" id="IPR000683">
    <property type="entry name" value="Gfo/Idh/MocA-like_OxRdtase_N"/>
</dbReference>
<dbReference type="GO" id="GO:0000166">
    <property type="term" value="F:nucleotide binding"/>
    <property type="evidence" value="ECO:0007669"/>
    <property type="project" value="InterPro"/>
</dbReference>
<dbReference type="SUPFAM" id="SSF51735">
    <property type="entry name" value="NAD(P)-binding Rossmann-fold domains"/>
    <property type="match status" value="1"/>
</dbReference>
<protein>
    <submittedName>
        <fullName evidence="3">Myo-inositol 2-dehydrogenase</fullName>
        <ecNumber evidence="3">1.1.1.18</ecNumber>
    </submittedName>
</protein>
<sequence length="357" mass="38595">MKKNYGFGIIGLGTIADFHVRAIQELAQGKFVAGFDVVPGKAESFCSKYGAVGYSDMDAFLADPAIDIVTITTPSGLHMQGAVAATKAKKHVIVEKPLEVTIEKCDEIIEAAHKHNVKLAGIFQSRFHKGAILMKQALDENRFGTILLANAQVKWFRSQEYYDSVAWRGTWKLDGGGAVMNQSIHAVDLLQWFVGGIEEVTAHVGTLAHERIEVEDTAVAMLRLKTGGFAVIESSTGVYPGFLKRIEICGTKGSAILEEENLIHWSFSEEKEGDDAIRAGFGAGSSTGGGASNPTSIGIQGHVAQFRDFIDAIEQDRDPLVTGEEARKSVEIIQAMYQSALSGHSIRLPLSTTLKKG</sequence>
<dbReference type="EC" id="1.1.1.18" evidence="3"/>
<evidence type="ECO:0000259" key="2">
    <source>
        <dbReference type="Pfam" id="PF22725"/>
    </source>
</evidence>
<dbReference type="Pfam" id="PF22725">
    <property type="entry name" value="GFO_IDH_MocA_C3"/>
    <property type="match status" value="1"/>
</dbReference>
<dbReference type="AlphaFoldDB" id="A0A645BDE1"/>
<dbReference type="InterPro" id="IPR055170">
    <property type="entry name" value="GFO_IDH_MocA-like_dom"/>
</dbReference>
<name>A0A645BDE1_9ZZZZ</name>
<accession>A0A645BDE1</accession>
<reference evidence="3" key="1">
    <citation type="submission" date="2019-08" db="EMBL/GenBank/DDBJ databases">
        <authorList>
            <person name="Kucharzyk K."/>
            <person name="Murdoch R.W."/>
            <person name="Higgins S."/>
            <person name="Loffler F."/>
        </authorList>
    </citation>
    <scope>NUCLEOTIDE SEQUENCE</scope>
</reference>
<keyword evidence="3" id="KW-0560">Oxidoreductase</keyword>
<evidence type="ECO:0000313" key="3">
    <source>
        <dbReference type="EMBL" id="MPM63068.1"/>
    </source>
</evidence>
<dbReference type="PANTHER" id="PTHR43249">
    <property type="entry name" value="UDP-N-ACETYL-2-AMINO-2-DEOXY-D-GLUCURONATE OXIDASE"/>
    <property type="match status" value="1"/>
</dbReference>
<comment type="caution">
    <text evidence="3">The sequence shown here is derived from an EMBL/GenBank/DDBJ whole genome shotgun (WGS) entry which is preliminary data.</text>
</comment>
<dbReference type="InterPro" id="IPR052515">
    <property type="entry name" value="Gfo/Idh/MocA_Oxidoreductase"/>
</dbReference>
<dbReference type="Pfam" id="PF01408">
    <property type="entry name" value="GFO_IDH_MocA"/>
    <property type="match status" value="1"/>
</dbReference>
<proteinExistence type="predicted"/>
<dbReference type="GO" id="GO:0050112">
    <property type="term" value="F:inositol 2-dehydrogenase (NAD+) activity"/>
    <property type="evidence" value="ECO:0007669"/>
    <property type="project" value="UniProtKB-EC"/>
</dbReference>
<evidence type="ECO:0000259" key="1">
    <source>
        <dbReference type="Pfam" id="PF01408"/>
    </source>
</evidence>
<gene>
    <name evidence="3" type="primary">iolG_74</name>
    <name evidence="3" type="ORF">SDC9_109948</name>
</gene>
<organism evidence="3">
    <name type="scientific">bioreactor metagenome</name>
    <dbReference type="NCBI Taxonomy" id="1076179"/>
    <lineage>
        <taxon>unclassified sequences</taxon>
        <taxon>metagenomes</taxon>
        <taxon>ecological metagenomes</taxon>
    </lineage>
</organism>
<dbReference type="EMBL" id="VSSQ01019198">
    <property type="protein sequence ID" value="MPM63068.1"/>
    <property type="molecule type" value="Genomic_DNA"/>
</dbReference>
<dbReference type="Gene3D" id="3.30.360.10">
    <property type="entry name" value="Dihydrodipicolinate Reductase, domain 2"/>
    <property type="match status" value="1"/>
</dbReference>
<feature type="domain" description="GFO/IDH/MocA-like oxidoreductase" evidence="2">
    <location>
        <begin position="134"/>
        <end position="255"/>
    </location>
</feature>
<dbReference type="PANTHER" id="PTHR43249:SF1">
    <property type="entry name" value="D-GLUCOSIDE 3-DEHYDROGENASE"/>
    <property type="match status" value="1"/>
</dbReference>
<feature type="domain" description="Gfo/Idh/MocA-like oxidoreductase N-terminal" evidence="1">
    <location>
        <begin position="7"/>
        <end position="119"/>
    </location>
</feature>